<evidence type="ECO:0000256" key="6">
    <source>
        <dbReference type="ARBA" id="ARBA00022737"/>
    </source>
</evidence>
<organism evidence="15 16">
    <name type="scientific">Coptotermes formosanus</name>
    <name type="common">Formosan subterranean termite</name>
    <dbReference type="NCBI Taxonomy" id="36987"/>
    <lineage>
        <taxon>Eukaryota</taxon>
        <taxon>Metazoa</taxon>
        <taxon>Ecdysozoa</taxon>
        <taxon>Arthropoda</taxon>
        <taxon>Hexapoda</taxon>
        <taxon>Insecta</taxon>
        <taxon>Pterygota</taxon>
        <taxon>Neoptera</taxon>
        <taxon>Polyneoptera</taxon>
        <taxon>Dictyoptera</taxon>
        <taxon>Blattodea</taxon>
        <taxon>Blattoidea</taxon>
        <taxon>Termitoidae</taxon>
        <taxon>Rhinotermitidae</taxon>
        <taxon>Coptotermes</taxon>
    </lineage>
</organism>
<evidence type="ECO:0000256" key="12">
    <source>
        <dbReference type="SAM" id="Coils"/>
    </source>
</evidence>
<dbReference type="SUPFAM" id="SSF47923">
    <property type="entry name" value="Ypt/Rab-GAP domain of gyp1p"/>
    <property type="match status" value="1"/>
</dbReference>
<evidence type="ECO:0000256" key="10">
    <source>
        <dbReference type="ARBA" id="ARBA00023273"/>
    </source>
</evidence>
<dbReference type="SUPFAM" id="SSF50978">
    <property type="entry name" value="WD40 repeat-like"/>
    <property type="match status" value="1"/>
</dbReference>
<feature type="coiled-coil region" evidence="12">
    <location>
        <begin position="783"/>
        <end position="810"/>
    </location>
</feature>
<keyword evidence="10" id="KW-0966">Cell projection</keyword>
<dbReference type="Gene3D" id="2.130.10.10">
    <property type="entry name" value="YVTN repeat-like/Quinoprotein amine dehydrogenase"/>
    <property type="match status" value="1"/>
</dbReference>
<keyword evidence="9" id="KW-0206">Cytoskeleton</keyword>
<evidence type="ECO:0000313" key="15">
    <source>
        <dbReference type="EMBL" id="GFG29821.1"/>
    </source>
</evidence>
<dbReference type="FunFam" id="1.10.472.80:FF:000022">
    <property type="entry name" value="TBC1 domain family, member 31"/>
    <property type="match status" value="1"/>
</dbReference>
<dbReference type="Proteomes" id="UP000502823">
    <property type="component" value="Unassembled WGS sequence"/>
</dbReference>
<dbReference type="InterPro" id="IPR035969">
    <property type="entry name" value="Rab-GAP_TBC_sf"/>
</dbReference>
<dbReference type="Gene3D" id="1.10.472.80">
    <property type="entry name" value="Ypt/Rab-GAP domain of gyp1p, domain 3"/>
    <property type="match status" value="1"/>
</dbReference>
<dbReference type="InParanoid" id="A0A6L2PBL1"/>
<dbReference type="InterPro" id="IPR051570">
    <property type="entry name" value="TBC1_cilium_biogenesis"/>
</dbReference>
<comment type="subcellular location">
    <subcellularLocation>
        <location evidence="1">Cytoplasm</location>
        <location evidence="1">Cytoskeleton</location>
        <location evidence="1">Cilium basal body</location>
    </subcellularLocation>
    <subcellularLocation>
        <location evidence="2">Cytoplasm</location>
        <location evidence="2">Cytoskeleton</location>
        <location evidence="2">Microtubule organizing center</location>
        <location evidence="2">Centrosome</location>
        <location evidence="2">Centriolar satellite</location>
    </subcellularLocation>
</comment>
<feature type="coiled-coil region" evidence="12">
    <location>
        <begin position="901"/>
        <end position="928"/>
    </location>
</feature>
<dbReference type="AlphaFoldDB" id="A0A6L2PBL1"/>
<feature type="compositionally biased region" description="Low complexity" evidence="13">
    <location>
        <begin position="1052"/>
        <end position="1062"/>
    </location>
</feature>
<evidence type="ECO:0000256" key="2">
    <source>
        <dbReference type="ARBA" id="ARBA00004607"/>
    </source>
</evidence>
<dbReference type="InterPro" id="IPR015943">
    <property type="entry name" value="WD40/YVTN_repeat-like_dom_sf"/>
</dbReference>
<evidence type="ECO:0000256" key="5">
    <source>
        <dbReference type="ARBA" id="ARBA00022574"/>
    </source>
</evidence>
<dbReference type="InterPro" id="IPR000195">
    <property type="entry name" value="Rab-GAP-TBC_dom"/>
</dbReference>
<sequence>MNLEVKPDGKYSGINKQVFQLKSTRRDGLILQVHHSVPTPNGEVLRVRFLHVAFNDTGETLAASDHRGNVFIIDLTSNKFWMLPNLGSCTVIAFPPTKRNELLIATVNSSVNLMNIELGILTGKLDGHTVPPRQVTFSSTGRYCLTASAQEAMVWDLDSNTEIHRLSLRRDVAVKQVIFMPISDNILACFQDDAIYIWKFDTFECIKQILPEVWKIHHLKSVAFTREVWNGRAMVIGGHSPLLVVFCLDAWRVKKVIQLPEDVSGVQHIEFIPQLFDAGANKVLGLLSSHCGLYFLDIESSLFLKNVFDPQTSIYRFACSCSGKYVACILQSGEVNIYKSSQLLETQSPEEPVVTEKAQSPGQHSMEPKKKIATHRKVRHSSKQNLFKVHEQIKETLDLSRLQPILKEFGEYPDCYRSLIWRTILQIPYNQPSYMSLIKREVHPAYLHLEEQYPLENRSVLKNLKRLLSCLAHWSSVFAEVKFLPLFVFPFVKVFQNDPFVCFEAVATIILNWCQHWFEYFPFPPINVLSMIENVLAEHDSSLLAFYYGAGIKTDLYAWTLLEMAFSEVLTRSEWLCLWDHVLSNEPSFLLMAVVAYNIVCRTTIMSCRGHDDFEYFFHNQNPVNMKQFISKTYMLCSNTSKEVHPRQYLAAFRPLEKGSYPVFNQYPKFVIDYKAQKMEHIRKEEESVLKEYHRAVKEKAEQENRMHEITHAEIQEKRLRELEEAYQETLKNEEERVAEQRRKVLALRRDLRVHELGLLDAAKARLMRQNVEQRRVALNRLHDDIKWKMAQEETEVDAAEEEIQQRYLELLSHKHNLEQKLGTAYSAVPPPSEKHRALQQQQEQLANELRKLRSEASKQRDVVTCTTLLDKLLQRDELELARVMAERQHNFQTGQNSVKVGQYETEAKKLKQEVEKLLEHLTKIHQQERMVQLHEMAESQADRQTLKREQEEPVQLQQSIFPPDSLHSVWEEGIHPERPEELRQQGWNGKQNHKRAAVPSALGAPLRDTKLHNGLVTHKVDKSLFSTSVTSHSSILVLIIYPISSLSKSSYNWSESSSSPLPLLPPQPPPPPPPFYSSLS</sequence>
<feature type="region of interest" description="Disordered" evidence="13">
    <location>
        <begin position="1052"/>
        <end position="1081"/>
    </location>
</feature>
<dbReference type="PANTHER" id="PTHR19853:SF1">
    <property type="entry name" value="TBC1 DOMAIN FAMILY MEMBER 31"/>
    <property type="match status" value="1"/>
</dbReference>
<evidence type="ECO:0000259" key="14">
    <source>
        <dbReference type="PROSITE" id="PS50086"/>
    </source>
</evidence>
<feature type="compositionally biased region" description="Pro residues" evidence="13">
    <location>
        <begin position="1063"/>
        <end position="1081"/>
    </location>
</feature>
<keyword evidence="6" id="KW-0677">Repeat</keyword>
<evidence type="ECO:0000313" key="16">
    <source>
        <dbReference type="Proteomes" id="UP000502823"/>
    </source>
</evidence>
<keyword evidence="8 12" id="KW-0175">Coiled coil</keyword>
<dbReference type="GO" id="GO:0060271">
    <property type="term" value="P:cilium assembly"/>
    <property type="evidence" value="ECO:0007669"/>
    <property type="project" value="UniProtKB-ARBA"/>
</dbReference>
<dbReference type="SMART" id="SM00320">
    <property type="entry name" value="WD40"/>
    <property type="match status" value="4"/>
</dbReference>
<keyword evidence="4" id="KW-0963">Cytoplasm</keyword>
<gene>
    <name evidence="15" type="ORF">Cfor_02789</name>
</gene>
<comment type="function">
    <text evidence="11">Molecular adapter which is involved in cilium biogenesis. Part of a functional complex including OFD1 a centriolar protein involved in cilium assembly. Could regulate the cAMP-dependent phosphorylation of OFD1, and its subsequent ubiquitination by PJA2 which ultimately leads to its proteasomal degradation.</text>
</comment>
<feature type="domain" description="Rab-GAP TBC" evidence="14">
    <location>
        <begin position="411"/>
        <end position="586"/>
    </location>
</feature>
<dbReference type="EMBL" id="BLKM01010328">
    <property type="protein sequence ID" value="GFG29821.1"/>
    <property type="molecule type" value="Genomic_DNA"/>
</dbReference>
<protein>
    <recommendedName>
        <fullName evidence="3">TBC1 domain family member 31</fullName>
    </recommendedName>
</protein>
<name>A0A6L2PBL1_COPFO</name>
<comment type="caution">
    <text evidence="15">The sequence shown here is derived from an EMBL/GenBank/DDBJ whole genome shotgun (WGS) entry which is preliminary data.</text>
</comment>
<dbReference type="GO" id="GO:0060090">
    <property type="term" value="F:molecular adaptor activity"/>
    <property type="evidence" value="ECO:0007669"/>
    <property type="project" value="UniProtKB-ARBA"/>
</dbReference>
<feature type="region of interest" description="Disordered" evidence="13">
    <location>
        <begin position="348"/>
        <end position="375"/>
    </location>
</feature>
<dbReference type="GO" id="GO:0034451">
    <property type="term" value="C:centriolar satellite"/>
    <property type="evidence" value="ECO:0007669"/>
    <property type="project" value="UniProtKB-SubCell"/>
</dbReference>
<keyword evidence="7" id="KW-0970">Cilium biogenesis/degradation</keyword>
<evidence type="ECO:0000256" key="3">
    <source>
        <dbReference type="ARBA" id="ARBA00014199"/>
    </source>
</evidence>
<evidence type="ECO:0000256" key="9">
    <source>
        <dbReference type="ARBA" id="ARBA00023212"/>
    </source>
</evidence>
<evidence type="ECO:0000256" key="7">
    <source>
        <dbReference type="ARBA" id="ARBA00022794"/>
    </source>
</evidence>
<dbReference type="GO" id="GO:0036064">
    <property type="term" value="C:ciliary basal body"/>
    <property type="evidence" value="ECO:0007669"/>
    <property type="project" value="TreeGrafter"/>
</dbReference>
<dbReference type="InterPro" id="IPR001680">
    <property type="entry name" value="WD40_rpt"/>
</dbReference>
<dbReference type="PROSITE" id="PS50086">
    <property type="entry name" value="TBC_RABGAP"/>
    <property type="match status" value="1"/>
</dbReference>
<dbReference type="PANTHER" id="PTHR19853">
    <property type="entry name" value="WD REPEAT CONTAINING PROTEIN 3 WDR3"/>
    <property type="match status" value="1"/>
</dbReference>
<reference evidence="16" key="1">
    <citation type="submission" date="2020-01" db="EMBL/GenBank/DDBJ databases">
        <title>Draft genome sequence of the Termite Coptotermes fromosanus.</title>
        <authorList>
            <person name="Itakura S."/>
            <person name="Yosikawa Y."/>
            <person name="Umezawa K."/>
        </authorList>
    </citation>
    <scope>NUCLEOTIDE SEQUENCE [LARGE SCALE GENOMIC DNA]</scope>
</reference>
<evidence type="ECO:0000256" key="8">
    <source>
        <dbReference type="ARBA" id="ARBA00023054"/>
    </source>
</evidence>
<feature type="coiled-coil region" evidence="12">
    <location>
        <begin position="836"/>
        <end position="863"/>
    </location>
</feature>
<proteinExistence type="predicted"/>
<evidence type="ECO:0000256" key="13">
    <source>
        <dbReference type="SAM" id="MobiDB-lite"/>
    </source>
</evidence>
<dbReference type="OrthoDB" id="5578278at2759"/>
<dbReference type="InterPro" id="IPR036322">
    <property type="entry name" value="WD40_repeat_dom_sf"/>
</dbReference>
<feature type="coiled-coil region" evidence="12">
    <location>
        <begin position="698"/>
        <end position="751"/>
    </location>
</feature>
<accession>A0A6L2PBL1</accession>
<evidence type="ECO:0000256" key="11">
    <source>
        <dbReference type="ARBA" id="ARBA00034464"/>
    </source>
</evidence>
<evidence type="ECO:0000256" key="1">
    <source>
        <dbReference type="ARBA" id="ARBA00004120"/>
    </source>
</evidence>
<dbReference type="FunCoup" id="A0A6L2PBL1">
    <property type="interactions" value="71"/>
</dbReference>
<keyword evidence="16" id="KW-1185">Reference proteome</keyword>
<keyword evidence="5" id="KW-0853">WD repeat</keyword>
<evidence type="ECO:0000256" key="4">
    <source>
        <dbReference type="ARBA" id="ARBA00022490"/>
    </source>
</evidence>